<organism evidence="7 8">
    <name type="scientific">Dictyostelium purpureum</name>
    <name type="common">Slime mold</name>
    <dbReference type="NCBI Taxonomy" id="5786"/>
    <lineage>
        <taxon>Eukaryota</taxon>
        <taxon>Amoebozoa</taxon>
        <taxon>Evosea</taxon>
        <taxon>Eumycetozoa</taxon>
        <taxon>Dictyostelia</taxon>
        <taxon>Dictyosteliales</taxon>
        <taxon>Dictyosteliaceae</taxon>
        <taxon>Dictyostelium</taxon>
    </lineage>
</organism>
<evidence type="ECO:0000256" key="3">
    <source>
        <dbReference type="ARBA" id="ARBA00022964"/>
    </source>
</evidence>
<evidence type="ECO:0000256" key="4">
    <source>
        <dbReference type="ARBA" id="ARBA00023002"/>
    </source>
</evidence>
<evidence type="ECO:0000259" key="6">
    <source>
        <dbReference type="SMART" id="SM00702"/>
    </source>
</evidence>
<dbReference type="FunFam" id="2.60.120.620:FF:000050">
    <property type="entry name" value="Uncharacterized protein"/>
    <property type="match status" value="1"/>
</dbReference>
<dbReference type="Pfam" id="PF13640">
    <property type="entry name" value="2OG-FeII_Oxy_3"/>
    <property type="match status" value="1"/>
</dbReference>
<dbReference type="STRING" id="5786.F1A584"/>
<gene>
    <name evidence="7" type="ORF">DICPUDRAFT_159898</name>
</gene>
<keyword evidence="8" id="KW-1185">Reference proteome</keyword>
<dbReference type="eggNOG" id="ENOG502S24K">
    <property type="taxonomic scope" value="Eukaryota"/>
</dbReference>
<sequence length="214" mass="24866">MANYKIKEVFPNSMVNKRKVIAFVIKDVFSSEECDEWINITEEKGYEKALLNIGGGEQILAPEVRNNDRCIIDSEEMADKIYQRVKHLLPNEMNYHEKVSLNERLRFLRYYPGQEFKLHSDGQYCRESGPKKGECSFITIQLYLNKVEKGGETSFLTSKYLIEKEKYIHVKPKKGSVLIFQHDLSHKGSAVEKGIKYCVRSDIMYKPIPNTKSN</sequence>
<dbReference type="PANTHER" id="PTHR10869">
    <property type="entry name" value="PROLYL 4-HYDROXYLASE ALPHA SUBUNIT"/>
    <property type="match status" value="1"/>
</dbReference>
<dbReference type="OMA" id="FKPHRDG"/>
<dbReference type="Proteomes" id="UP000001064">
    <property type="component" value="Unassembled WGS sequence"/>
</dbReference>
<dbReference type="GO" id="GO:0004656">
    <property type="term" value="F:procollagen-proline 4-dioxygenase activity"/>
    <property type="evidence" value="ECO:0000318"/>
    <property type="project" value="GO_Central"/>
</dbReference>
<dbReference type="VEuPathDB" id="AmoebaDB:DICPUDRAFT_159898"/>
<dbReference type="Gene3D" id="2.60.120.620">
    <property type="entry name" value="q2cbj1_9rhob like domain"/>
    <property type="match status" value="1"/>
</dbReference>
<dbReference type="AlphaFoldDB" id="F1A584"/>
<dbReference type="OrthoDB" id="69177at2759"/>
<evidence type="ECO:0000256" key="1">
    <source>
        <dbReference type="ARBA" id="ARBA00001961"/>
    </source>
</evidence>
<accession>F1A584</accession>
<dbReference type="GO" id="GO:0005506">
    <property type="term" value="F:iron ion binding"/>
    <property type="evidence" value="ECO:0007669"/>
    <property type="project" value="InterPro"/>
</dbReference>
<evidence type="ECO:0000313" key="8">
    <source>
        <dbReference type="Proteomes" id="UP000001064"/>
    </source>
</evidence>
<comment type="cofactor">
    <cofactor evidence="1">
        <name>L-ascorbate</name>
        <dbReference type="ChEBI" id="CHEBI:38290"/>
    </cofactor>
</comment>
<dbReference type="InParanoid" id="F1A584"/>
<dbReference type="InterPro" id="IPR044862">
    <property type="entry name" value="Pro_4_hyd_alph_FE2OG_OXY"/>
</dbReference>
<evidence type="ECO:0000256" key="5">
    <source>
        <dbReference type="ARBA" id="ARBA00023004"/>
    </source>
</evidence>
<protein>
    <recommendedName>
        <fullName evidence="6">Prolyl 4-hydroxylase alpha subunit domain-containing protein</fullName>
    </recommendedName>
</protein>
<proteinExistence type="predicted"/>
<name>F1A584_DICPU</name>
<dbReference type="SUPFAM" id="SSF51197">
    <property type="entry name" value="Clavaminate synthase-like"/>
    <property type="match status" value="1"/>
</dbReference>
<dbReference type="GO" id="GO:0005783">
    <property type="term" value="C:endoplasmic reticulum"/>
    <property type="evidence" value="ECO:0000318"/>
    <property type="project" value="GO_Central"/>
</dbReference>
<dbReference type="InterPro" id="IPR045054">
    <property type="entry name" value="P4HA-like"/>
</dbReference>
<dbReference type="GO" id="GO:0031418">
    <property type="term" value="F:L-ascorbic acid binding"/>
    <property type="evidence" value="ECO:0007669"/>
    <property type="project" value="InterPro"/>
</dbReference>
<dbReference type="InterPro" id="IPR006620">
    <property type="entry name" value="Pro_4_hyd_alph"/>
</dbReference>
<evidence type="ECO:0000313" key="7">
    <source>
        <dbReference type="EMBL" id="EGC28644.1"/>
    </source>
</evidence>
<dbReference type="RefSeq" id="XP_003294829.1">
    <property type="nucleotide sequence ID" value="XM_003294781.1"/>
</dbReference>
<keyword evidence="3" id="KW-0223">Dioxygenase</keyword>
<keyword evidence="4" id="KW-0560">Oxidoreductase</keyword>
<dbReference type="KEGG" id="dpp:DICPUDRAFT_159898"/>
<reference evidence="8" key="1">
    <citation type="journal article" date="2011" name="Genome Biol.">
        <title>Comparative genomics of the social amoebae Dictyostelium discoideum and Dictyostelium purpureum.</title>
        <authorList>
            <consortium name="US DOE Joint Genome Institute (JGI-PGF)"/>
            <person name="Sucgang R."/>
            <person name="Kuo A."/>
            <person name="Tian X."/>
            <person name="Salerno W."/>
            <person name="Parikh A."/>
            <person name="Feasley C.L."/>
            <person name="Dalin E."/>
            <person name="Tu H."/>
            <person name="Huang E."/>
            <person name="Barry K."/>
            <person name="Lindquist E."/>
            <person name="Shapiro H."/>
            <person name="Bruce D."/>
            <person name="Schmutz J."/>
            <person name="Salamov A."/>
            <person name="Fey P."/>
            <person name="Gaudet P."/>
            <person name="Anjard C."/>
            <person name="Babu M.M."/>
            <person name="Basu S."/>
            <person name="Bushmanova Y."/>
            <person name="van der Wel H."/>
            <person name="Katoh-Kurasawa M."/>
            <person name="Dinh C."/>
            <person name="Coutinho P.M."/>
            <person name="Saito T."/>
            <person name="Elias M."/>
            <person name="Schaap P."/>
            <person name="Kay R.R."/>
            <person name="Henrissat B."/>
            <person name="Eichinger L."/>
            <person name="Rivero F."/>
            <person name="Putnam N.H."/>
            <person name="West C.M."/>
            <person name="Loomis W.F."/>
            <person name="Chisholm R.L."/>
            <person name="Shaulsky G."/>
            <person name="Strassmann J.E."/>
            <person name="Queller D.C."/>
            <person name="Kuspa A."/>
            <person name="Grigoriev I.V."/>
        </authorList>
    </citation>
    <scope>NUCLEOTIDE SEQUENCE [LARGE SCALE GENOMIC DNA]</scope>
    <source>
        <strain evidence="8">QSDP1</strain>
    </source>
</reference>
<dbReference type="SMART" id="SM00702">
    <property type="entry name" value="P4Hc"/>
    <property type="match status" value="1"/>
</dbReference>
<dbReference type="PANTHER" id="PTHR10869:SF241">
    <property type="entry name" value="FE2OG DIOXYGENASE DOMAIN-CONTAINING PROTEIN"/>
    <property type="match status" value="1"/>
</dbReference>
<evidence type="ECO:0000256" key="2">
    <source>
        <dbReference type="ARBA" id="ARBA00022723"/>
    </source>
</evidence>
<dbReference type="EMBL" id="GL871577">
    <property type="protein sequence ID" value="EGC28644.1"/>
    <property type="molecule type" value="Genomic_DNA"/>
</dbReference>
<keyword evidence="2" id="KW-0479">Metal-binding</keyword>
<feature type="domain" description="Prolyl 4-hydroxylase alpha subunit" evidence="6">
    <location>
        <begin position="20"/>
        <end position="204"/>
    </location>
</feature>
<dbReference type="GeneID" id="10510556"/>
<keyword evidence="5" id="KW-0408">Iron</keyword>